<protein>
    <submittedName>
        <fullName evidence="4">EAL domain-containing protein</fullName>
    </submittedName>
</protein>
<dbReference type="Gene3D" id="3.20.20.450">
    <property type="entry name" value="EAL domain"/>
    <property type="match status" value="1"/>
</dbReference>
<dbReference type="Pfam" id="PF00563">
    <property type="entry name" value="EAL"/>
    <property type="match status" value="1"/>
</dbReference>
<dbReference type="PROSITE" id="PS50110">
    <property type="entry name" value="RESPONSE_REGULATORY"/>
    <property type="match status" value="1"/>
</dbReference>
<evidence type="ECO:0000313" key="5">
    <source>
        <dbReference type="Proteomes" id="UP000025241"/>
    </source>
</evidence>
<dbReference type="EMBL" id="HG322950">
    <property type="protein sequence ID" value="CDF82169.1"/>
    <property type="molecule type" value="Genomic_DNA"/>
</dbReference>
<dbReference type="PANTHER" id="PTHR33121:SF79">
    <property type="entry name" value="CYCLIC DI-GMP PHOSPHODIESTERASE PDED-RELATED"/>
    <property type="match status" value="1"/>
</dbReference>
<evidence type="ECO:0000256" key="1">
    <source>
        <dbReference type="PROSITE-ProRule" id="PRU00169"/>
    </source>
</evidence>
<organism evidence="4 5">
    <name type="scientific">Pseudomonas knackmussii (strain DSM 6978 / CCUG 54928 / LMG 23759 / B13)</name>
    <dbReference type="NCBI Taxonomy" id="1301098"/>
    <lineage>
        <taxon>Bacteria</taxon>
        <taxon>Pseudomonadati</taxon>
        <taxon>Pseudomonadota</taxon>
        <taxon>Gammaproteobacteria</taxon>
        <taxon>Pseudomonadales</taxon>
        <taxon>Pseudomonadaceae</taxon>
        <taxon>Pseudomonas</taxon>
    </lineage>
</organism>
<dbReference type="CDD" id="cd00156">
    <property type="entry name" value="REC"/>
    <property type="match status" value="1"/>
</dbReference>
<dbReference type="InterPro" id="IPR001633">
    <property type="entry name" value="EAL_dom"/>
</dbReference>
<dbReference type="Gene3D" id="3.40.50.2300">
    <property type="match status" value="1"/>
</dbReference>
<accession>A0A024HC56</accession>
<feature type="modified residue" description="4-aspartylphosphate" evidence="1">
    <location>
        <position position="66"/>
    </location>
</feature>
<dbReference type="SMART" id="SM00448">
    <property type="entry name" value="REC"/>
    <property type="match status" value="1"/>
</dbReference>
<dbReference type="eggNOG" id="COG2200">
    <property type="taxonomic scope" value="Bacteria"/>
</dbReference>
<gene>
    <name evidence="4" type="ORF">PKB_0801</name>
</gene>
<dbReference type="GO" id="GO:0000160">
    <property type="term" value="P:phosphorelay signal transduction system"/>
    <property type="evidence" value="ECO:0007669"/>
    <property type="project" value="InterPro"/>
</dbReference>
<dbReference type="CDD" id="cd01948">
    <property type="entry name" value="EAL"/>
    <property type="match status" value="1"/>
</dbReference>
<reference evidence="4 5" key="2">
    <citation type="submission" date="2014-05" db="EMBL/GenBank/DDBJ databases">
        <title>Genome sequence of the 3-chlorobenzoate degrading bacterium Pseudomonas knackmussii B13 shows multiple evidence for horizontal gene transfer.</title>
        <authorList>
            <person name="Miyazaki R."/>
            <person name="Bertelli C."/>
            <person name="Falquet L."/>
            <person name="Robinson-Rechavi M."/>
            <person name="Gharib W."/>
            <person name="Roy S."/>
            <person name="Van der Meer J.R."/>
        </authorList>
    </citation>
    <scope>NUCLEOTIDE SEQUENCE [LARGE SCALE GENOMIC DNA]</scope>
    <source>
        <strain evidence="4 5">B13</strain>
    </source>
</reference>
<dbReference type="HOGENOM" id="CLU_000445_70_2_6"/>
<evidence type="ECO:0000313" key="4">
    <source>
        <dbReference type="EMBL" id="CDF82169.1"/>
    </source>
</evidence>
<dbReference type="KEGG" id="pkc:PKB_0801"/>
<keyword evidence="1" id="KW-0597">Phosphoprotein</keyword>
<dbReference type="PANTHER" id="PTHR33121">
    <property type="entry name" value="CYCLIC DI-GMP PHOSPHODIESTERASE PDEF"/>
    <property type="match status" value="1"/>
</dbReference>
<sequence>MSEVKELIPDRLPEHVLIIDDSEIQRHFMAELCRDFGIRGILHAEDGRRAIELLKSQPQIEAIILDLEMPHMDGVQVLHELANLGLDPAVIVASARENTLLNVVESLGKSLGLRLLGVLRKPVLRDQLVSSLSRYSAVQLRSEGEEQYDSGPELSVRDVQRAVRNREFEAYFQPKIALQDGRLKGVEALVRWNHPVYGMLPPGRFMELVERSQFISELTLQMLDQSLRHCLVWQAAGLELSVSINVSARSLADSLLADAIIDRVSASGIPPCRVILEITESAIMTDLSTTLGTLARLRLKGFGLSVDDYGTGFSCMLQLSRVPCTELKVDRAFVNGACQSTHLRVLLESALDIARKFNLRVVAEGVETEDDWMLLRNLGCDEAQGYLLARPMPGWQLLGWWDEHAVRLSHIA</sequence>
<keyword evidence="5" id="KW-1185">Reference proteome</keyword>
<dbReference type="InterPro" id="IPR001789">
    <property type="entry name" value="Sig_transdc_resp-reg_receiver"/>
</dbReference>
<evidence type="ECO:0000259" key="3">
    <source>
        <dbReference type="PROSITE" id="PS50883"/>
    </source>
</evidence>
<dbReference type="PATRIC" id="fig|1301098.3.peg.804"/>
<name>A0A024HC56_PSEKB</name>
<feature type="domain" description="EAL" evidence="3">
    <location>
        <begin position="152"/>
        <end position="405"/>
    </location>
</feature>
<dbReference type="InterPro" id="IPR050706">
    <property type="entry name" value="Cyclic-di-GMP_PDE-like"/>
</dbReference>
<dbReference type="SUPFAM" id="SSF52172">
    <property type="entry name" value="CheY-like"/>
    <property type="match status" value="1"/>
</dbReference>
<dbReference type="InterPro" id="IPR011006">
    <property type="entry name" value="CheY-like_superfamily"/>
</dbReference>
<dbReference type="AlphaFoldDB" id="A0A024HC56"/>
<feature type="domain" description="Response regulatory" evidence="2">
    <location>
        <begin position="15"/>
        <end position="136"/>
    </location>
</feature>
<dbReference type="PROSITE" id="PS50883">
    <property type="entry name" value="EAL"/>
    <property type="match status" value="1"/>
</dbReference>
<dbReference type="InterPro" id="IPR035919">
    <property type="entry name" value="EAL_sf"/>
</dbReference>
<evidence type="ECO:0000259" key="2">
    <source>
        <dbReference type="PROSITE" id="PS50110"/>
    </source>
</evidence>
<dbReference type="STRING" id="1301098.PKB_0801"/>
<dbReference type="OrthoDB" id="9812358at2"/>
<dbReference type="GO" id="GO:0071111">
    <property type="term" value="F:cyclic-guanylate-specific phosphodiesterase activity"/>
    <property type="evidence" value="ECO:0007669"/>
    <property type="project" value="InterPro"/>
</dbReference>
<proteinExistence type="predicted"/>
<dbReference type="Proteomes" id="UP000025241">
    <property type="component" value="Chromosome I"/>
</dbReference>
<dbReference type="Pfam" id="PF00072">
    <property type="entry name" value="Response_reg"/>
    <property type="match status" value="1"/>
</dbReference>
<reference evidence="4 5" key="1">
    <citation type="submission" date="2013-03" db="EMBL/GenBank/DDBJ databases">
        <authorList>
            <person name="Linke B."/>
        </authorList>
    </citation>
    <scope>NUCLEOTIDE SEQUENCE [LARGE SCALE GENOMIC DNA]</scope>
    <source>
        <strain evidence="4 5">B13</strain>
    </source>
</reference>
<dbReference type="SMART" id="SM00052">
    <property type="entry name" value="EAL"/>
    <property type="match status" value="1"/>
</dbReference>
<dbReference type="SUPFAM" id="SSF141868">
    <property type="entry name" value="EAL domain-like"/>
    <property type="match status" value="1"/>
</dbReference>